<feature type="region of interest" description="Disordered" evidence="1">
    <location>
        <begin position="43"/>
        <end position="93"/>
    </location>
</feature>
<evidence type="ECO:0000256" key="1">
    <source>
        <dbReference type="SAM" id="MobiDB-lite"/>
    </source>
</evidence>
<reference evidence="2 3" key="1">
    <citation type="journal article" date="2007" name="Genome Res.">
        <title>Genome characteristics of facultatively symbiotic Frankia sp. strains reflect host range and host plant biogeography.</title>
        <authorList>
            <person name="Normand P."/>
            <person name="Lapierre P."/>
            <person name="Tisa L.S."/>
            <person name="Gogarten J.P."/>
            <person name="Alloisio N."/>
            <person name="Bagnarol E."/>
            <person name="Bassi C.A."/>
            <person name="Berry A.M."/>
            <person name="Bickhart D.M."/>
            <person name="Choisne N."/>
            <person name="Couloux A."/>
            <person name="Cournoyer B."/>
            <person name="Cruveiller S."/>
            <person name="Daubin V."/>
            <person name="Demange N."/>
            <person name="Francino M.P."/>
            <person name="Goltsman E."/>
            <person name="Huang Y."/>
            <person name="Kopp O.R."/>
            <person name="Labarre L."/>
            <person name="Lapidus A."/>
            <person name="Lavire C."/>
            <person name="Marechal J."/>
            <person name="Martinez M."/>
            <person name="Mastronunzio J.E."/>
            <person name="Mullin B.C."/>
            <person name="Niemann J."/>
            <person name="Pujic P."/>
            <person name="Rawnsley T."/>
            <person name="Rouy Z."/>
            <person name="Schenowitz C."/>
            <person name="Sellstedt A."/>
            <person name="Tavares F."/>
            <person name="Tomkins J.P."/>
            <person name="Vallenet D."/>
            <person name="Valverde C."/>
            <person name="Wall L.G."/>
            <person name="Wang Y."/>
            <person name="Medigue C."/>
            <person name="Benson D.R."/>
        </authorList>
    </citation>
    <scope>NUCLEOTIDE SEQUENCE [LARGE SCALE GENOMIC DNA]</scope>
    <source>
        <strain evidence="3">DSM 45986 / CECT 9034 / ACN14a</strain>
    </source>
</reference>
<dbReference type="STRING" id="326424.FRAAL4061"/>
<dbReference type="EMBL" id="CT573213">
    <property type="protein sequence ID" value="CAJ62703.1"/>
    <property type="molecule type" value="Genomic_DNA"/>
</dbReference>
<dbReference type="AlphaFoldDB" id="Q0RIG6"/>
<evidence type="ECO:0000313" key="3">
    <source>
        <dbReference type="Proteomes" id="UP000000657"/>
    </source>
</evidence>
<dbReference type="HOGENOM" id="CLU_2395406_0_0_11"/>
<evidence type="ECO:0000313" key="2">
    <source>
        <dbReference type="EMBL" id="CAJ62703.1"/>
    </source>
</evidence>
<dbReference type="Proteomes" id="UP000000657">
    <property type="component" value="Chromosome"/>
</dbReference>
<keyword evidence="3" id="KW-1185">Reference proteome</keyword>
<name>Q0RIG6_FRAAA</name>
<accession>Q0RIG6</accession>
<dbReference type="KEGG" id="fal:FRAAL4061"/>
<feature type="compositionally biased region" description="Basic and acidic residues" evidence="1">
    <location>
        <begin position="43"/>
        <end position="55"/>
    </location>
</feature>
<sequence length="93" mass="9535">MQRAGYGGPVQTAGYGKLVRTAGYGGPAKGTGTEECLTVDEAKRASPARRGEDVAPRVALAKPRARRADRAGCGTDRASGVGVSCGEPDSSRR</sequence>
<protein>
    <submittedName>
        <fullName evidence="2">Uncharacterized protein</fullName>
    </submittedName>
</protein>
<organism evidence="2 3">
    <name type="scientific">Frankia alni (strain DSM 45986 / CECT 9034 / ACN14a)</name>
    <dbReference type="NCBI Taxonomy" id="326424"/>
    <lineage>
        <taxon>Bacteria</taxon>
        <taxon>Bacillati</taxon>
        <taxon>Actinomycetota</taxon>
        <taxon>Actinomycetes</taxon>
        <taxon>Frankiales</taxon>
        <taxon>Frankiaceae</taxon>
        <taxon>Frankia</taxon>
    </lineage>
</organism>
<proteinExistence type="predicted"/>
<gene>
    <name evidence="2" type="ordered locus">FRAAL4061</name>
</gene>